<dbReference type="Gene3D" id="2.160.20.10">
    <property type="entry name" value="Single-stranded right-handed beta-helix, Pectin lyase-like"/>
    <property type="match status" value="1"/>
</dbReference>
<evidence type="ECO:0000256" key="2">
    <source>
        <dbReference type="ARBA" id="ARBA00022512"/>
    </source>
</evidence>
<dbReference type="PANTHER" id="PTHR31321:SF85">
    <property type="entry name" value="PECTINESTERASE CATALYTIC DOMAIN-CONTAINING PROTEIN"/>
    <property type="match status" value="1"/>
</dbReference>
<keyword evidence="4" id="KW-1185">Reference proteome</keyword>
<accession>A0A498KHV5</accession>
<comment type="subcellular location">
    <subcellularLocation>
        <location evidence="1">Secreted</location>
        <location evidence="1">Cell wall</location>
    </subcellularLocation>
</comment>
<dbReference type="AlphaFoldDB" id="A0A498KHV5"/>
<reference evidence="3 4" key="1">
    <citation type="submission" date="2018-10" db="EMBL/GenBank/DDBJ databases">
        <title>A high-quality apple genome assembly.</title>
        <authorList>
            <person name="Hu J."/>
        </authorList>
    </citation>
    <scope>NUCLEOTIDE SEQUENCE [LARGE SCALE GENOMIC DNA]</scope>
    <source>
        <strain evidence="4">cv. HFTH1</strain>
        <tissue evidence="3">Young leaf</tissue>
    </source>
</reference>
<name>A0A498KHV5_MALDO</name>
<dbReference type="SUPFAM" id="SSF51126">
    <property type="entry name" value="Pectin lyase-like"/>
    <property type="match status" value="1"/>
</dbReference>
<gene>
    <name evidence="3" type="ORF">DVH24_026153</name>
</gene>
<dbReference type="GO" id="GO:0045490">
    <property type="term" value="P:pectin catabolic process"/>
    <property type="evidence" value="ECO:0007669"/>
    <property type="project" value="TreeGrafter"/>
</dbReference>
<dbReference type="Proteomes" id="UP000290289">
    <property type="component" value="Chromosome 2"/>
</dbReference>
<organism evidence="3 4">
    <name type="scientific">Malus domestica</name>
    <name type="common">Apple</name>
    <name type="synonym">Pyrus malus</name>
    <dbReference type="NCBI Taxonomy" id="3750"/>
    <lineage>
        <taxon>Eukaryota</taxon>
        <taxon>Viridiplantae</taxon>
        <taxon>Streptophyta</taxon>
        <taxon>Embryophyta</taxon>
        <taxon>Tracheophyta</taxon>
        <taxon>Spermatophyta</taxon>
        <taxon>Magnoliopsida</taxon>
        <taxon>eudicotyledons</taxon>
        <taxon>Gunneridae</taxon>
        <taxon>Pentapetalae</taxon>
        <taxon>rosids</taxon>
        <taxon>fabids</taxon>
        <taxon>Rosales</taxon>
        <taxon>Rosaceae</taxon>
        <taxon>Amygdaloideae</taxon>
        <taxon>Maleae</taxon>
        <taxon>Malus</taxon>
    </lineage>
</organism>
<keyword evidence="2" id="KW-0134">Cell wall</keyword>
<evidence type="ECO:0000313" key="4">
    <source>
        <dbReference type="Proteomes" id="UP000290289"/>
    </source>
</evidence>
<dbReference type="InterPro" id="IPR012334">
    <property type="entry name" value="Pectin_lyas_fold"/>
</dbReference>
<dbReference type="GO" id="GO:0030599">
    <property type="term" value="F:pectinesterase activity"/>
    <property type="evidence" value="ECO:0007669"/>
    <property type="project" value="TreeGrafter"/>
</dbReference>
<evidence type="ECO:0000256" key="1">
    <source>
        <dbReference type="ARBA" id="ARBA00004191"/>
    </source>
</evidence>
<evidence type="ECO:0000313" key="3">
    <source>
        <dbReference type="EMBL" id="RXI07017.1"/>
    </source>
</evidence>
<sequence>MDASYNNAMKYNLNDEISSTITVDKGGQGNYTTVKQVVDSIPSNNSLWIRILLNHGIYVHTFKLQADNFVAQNIMFKLQLPEKKQVFIIVLSLVCKAQCMMVGVVRHYLDDCFIECAMDFTWGNGQPYNLRKSLETLFKSIVCLHVHGKYCSSGGLDLERICRIVSHGRKLSQEEVAYLTNLASLIDQDGWLEKQPK</sequence>
<dbReference type="STRING" id="3750.A0A498KHV5"/>
<dbReference type="InterPro" id="IPR011050">
    <property type="entry name" value="Pectin_lyase_fold/virulence"/>
</dbReference>
<evidence type="ECO:0008006" key="5">
    <source>
        <dbReference type="Google" id="ProtNLM"/>
    </source>
</evidence>
<proteinExistence type="predicted"/>
<dbReference type="EMBL" id="RDQH01000328">
    <property type="protein sequence ID" value="RXI07017.1"/>
    <property type="molecule type" value="Genomic_DNA"/>
</dbReference>
<dbReference type="PANTHER" id="PTHR31321">
    <property type="entry name" value="ACYL-COA THIOESTER HYDROLASE YBHC-RELATED"/>
    <property type="match status" value="1"/>
</dbReference>
<comment type="caution">
    <text evidence="3">The sequence shown here is derived from an EMBL/GenBank/DDBJ whole genome shotgun (WGS) entry which is preliminary data.</text>
</comment>
<protein>
    <recommendedName>
        <fullName evidence="5">Pectinesterase</fullName>
    </recommendedName>
</protein>
<keyword evidence="2" id="KW-0964">Secreted</keyword>